<evidence type="ECO:0000313" key="2">
    <source>
        <dbReference type="Proteomes" id="UP000595224"/>
    </source>
</evidence>
<dbReference type="RefSeq" id="WP_198442345.1">
    <property type="nucleotide sequence ID" value="NZ_CBCSHE010000026.1"/>
</dbReference>
<evidence type="ECO:0000313" key="1">
    <source>
        <dbReference type="EMBL" id="QQA00636.1"/>
    </source>
</evidence>
<name>A0A7T3RCR1_9SPIR</name>
<dbReference type="GO" id="GO:0016301">
    <property type="term" value="F:kinase activity"/>
    <property type="evidence" value="ECO:0007669"/>
    <property type="project" value="UniProtKB-KW"/>
</dbReference>
<proteinExistence type="predicted"/>
<sequence length="191" mass="22002">MTVAQENKILNDAEKILSLIKKRPCIIALDGRCAAGKSTLASVMKKEFGATVFHMDDFFLLPQMRTAERFASPGQNVDHERFLKEVLLPLSRGESFSYKPYECFASCFGKEIFCTPAQISVVEGVYSCRPELRKFYDLCVFADIDKDEQKNRILLRNADKAQMFFSKWIPLEEEYFEAFRIKENADLVLQN</sequence>
<dbReference type="InterPro" id="IPR027417">
    <property type="entry name" value="P-loop_NTPase"/>
</dbReference>
<reference evidence="1 2" key="1">
    <citation type="submission" date="2020-11" db="EMBL/GenBank/DDBJ databases">
        <title>Treponema Peruensis nv. sp., first commensal Treponema isolated from human feces.</title>
        <authorList>
            <person name="Belkhou C."/>
            <person name="Raes J."/>
        </authorList>
    </citation>
    <scope>NUCLEOTIDE SEQUENCE [LARGE SCALE GENOMIC DNA]</scope>
    <source>
        <strain evidence="1 2">RCC2812</strain>
    </source>
</reference>
<dbReference type="AlphaFoldDB" id="A0A7T3RCR1"/>
<dbReference type="Gene3D" id="3.40.50.300">
    <property type="entry name" value="P-loop containing nucleotide triphosphate hydrolases"/>
    <property type="match status" value="1"/>
</dbReference>
<dbReference type="Proteomes" id="UP000595224">
    <property type="component" value="Chromosome"/>
</dbReference>
<accession>A0A7T3RCR1</accession>
<dbReference type="SUPFAM" id="SSF52540">
    <property type="entry name" value="P-loop containing nucleoside triphosphate hydrolases"/>
    <property type="match status" value="1"/>
</dbReference>
<keyword evidence="1" id="KW-0418">Kinase</keyword>
<protein>
    <submittedName>
        <fullName evidence="1">Phosphoribulokinase</fullName>
    </submittedName>
</protein>
<organism evidence="1 2">
    <name type="scientific">Treponema peruense</name>
    <dbReference type="NCBI Taxonomy" id="2787628"/>
    <lineage>
        <taxon>Bacteria</taxon>
        <taxon>Pseudomonadati</taxon>
        <taxon>Spirochaetota</taxon>
        <taxon>Spirochaetia</taxon>
        <taxon>Spirochaetales</taxon>
        <taxon>Treponemataceae</taxon>
        <taxon>Treponema</taxon>
    </lineage>
</organism>
<keyword evidence="1" id="KW-0808">Transferase</keyword>
<keyword evidence="2" id="KW-1185">Reference proteome</keyword>
<dbReference type="KEGG" id="tper:IWA51_10275"/>
<dbReference type="EMBL" id="CP064936">
    <property type="protein sequence ID" value="QQA00636.1"/>
    <property type="molecule type" value="Genomic_DNA"/>
</dbReference>
<gene>
    <name evidence="1" type="ORF">IWA51_10275</name>
</gene>